<evidence type="ECO:0000313" key="2">
    <source>
        <dbReference type="EMBL" id="SCF23805.1"/>
    </source>
</evidence>
<feature type="transmembrane region" description="Helical" evidence="1">
    <location>
        <begin position="12"/>
        <end position="34"/>
    </location>
</feature>
<keyword evidence="1" id="KW-0472">Membrane</keyword>
<protein>
    <submittedName>
        <fullName evidence="2">Uncharacterized protein</fullName>
    </submittedName>
</protein>
<keyword evidence="1" id="KW-0812">Transmembrane</keyword>
<accession>A0A1C4YSS8</accession>
<evidence type="ECO:0000256" key="1">
    <source>
        <dbReference type="SAM" id="Phobius"/>
    </source>
</evidence>
<reference evidence="2 3" key="1">
    <citation type="submission" date="2016-06" db="EMBL/GenBank/DDBJ databases">
        <authorList>
            <person name="Kjaerup R.B."/>
            <person name="Dalgaard T.S."/>
            <person name="Juul-Madsen H.R."/>
        </authorList>
    </citation>
    <scope>NUCLEOTIDE SEQUENCE [LARGE SCALE GENOMIC DNA]</scope>
    <source>
        <strain evidence="2 3">DSM 45626</strain>
    </source>
</reference>
<evidence type="ECO:0000313" key="3">
    <source>
        <dbReference type="Proteomes" id="UP000199375"/>
    </source>
</evidence>
<dbReference type="RefSeq" id="WP_091287324.1">
    <property type="nucleotide sequence ID" value="NZ_FMCW01000077.1"/>
</dbReference>
<name>A0A1C4YSS8_9ACTN</name>
<organism evidence="2 3">
    <name type="scientific">Micromonospora haikouensis</name>
    <dbReference type="NCBI Taxonomy" id="686309"/>
    <lineage>
        <taxon>Bacteria</taxon>
        <taxon>Bacillati</taxon>
        <taxon>Actinomycetota</taxon>
        <taxon>Actinomycetes</taxon>
        <taxon>Micromonosporales</taxon>
        <taxon>Micromonosporaceae</taxon>
        <taxon>Micromonospora</taxon>
    </lineage>
</organism>
<dbReference type="AlphaFoldDB" id="A0A1C4YSS8"/>
<proteinExistence type="predicted"/>
<feature type="transmembrane region" description="Helical" evidence="1">
    <location>
        <begin position="223"/>
        <end position="241"/>
    </location>
</feature>
<keyword evidence="1" id="KW-1133">Transmembrane helix</keyword>
<dbReference type="EMBL" id="FMCW01000077">
    <property type="protein sequence ID" value="SCF23805.1"/>
    <property type="molecule type" value="Genomic_DNA"/>
</dbReference>
<dbReference type="Proteomes" id="UP000199375">
    <property type="component" value="Unassembled WGS sequence"/>
</dbReference>
<gene>
    <name evidence="2" type="ORF">GA0070558_1772</name>
</gene>
<sequence length="244" mass="25811">MVMAGQWYESGTFWSAAVGTLVAVLGLIVGPLIARRVQEARRRLLFSMPTATPLIRTTRFSAANLEVRHDGKPLSHPHVLEIRLTCQGRHDIPSAMFDGGQPLRLDVGVPIINVLDTNSSPDTAPHPEWAADGTAITIGPSLIKKNQTITFALLVDGPDPQLTCPHPPLIDVDVQPGFSEPPGLRLSMTLIAIGVVAVLTVAGLVADLVGILGAAGVTGTVEVSRVLGALGVLAVLAVWRWRNG</sequence>
<feature type="transmembrane region" description="Helical" evidence="1">
    <location>
        <begin position="190"/>
        <end position="217"/>
    </location>
</feature>